<evidence type="ECO:0000256" key="5">
    <source>
        <dbReference type="ARBA" id="ARBA00022989"/>
    </source>
</evidence>
<reference evidence="8" key="1">
    <citation type="submission" date="2022-07" db="EMBL/GenBank/DDBJ databases">
        <authorList>
            <person name="Kouya T."/>
            <person name="Ishiyama Y."/>
        </authorList>
    </citation>
    <scope>NUCLEOTIDE SEQUENCE</scope>
    <source>
        <strain evidence="8">WR16-4</strain>
    </source>
</reference>
<dbReference type="GO" id="GO:0005886">
    <property type="term" value="C:plasma membrane"/>
    <property type="evidence" value="ECO:0007669"/>
    <property type="project" value="UniProtKB-SubCell"/>
</dbReference>
<organism evidence="8 9">
    <name type="scientific">Philodulcilactobacillus myokoensis</name>
    <dbReference type="NCBI Taxonomy" id="2929573"/>
    <lineage>
        <taxon>Bacteria</taxon>
        <taxon>Bacillati</taxon>
        <taxon>Bacillota</taxon>
        <taxon>Bacilli</taxon>
        <taxon>Lactobacillales</taxon>
        <taxon>Lactobacillaceae</taxon>
        <taxon>Philodulcilactobacillus</taxon>
    </lineage>
</organism>
<feature type="transmembrane region" description="Helical" evidence="7">
    <location>
        <begin position="40"/>
        <end position="63"/>
    </location>
</feature>
<evidence type="ECO:0000256" key="6">
    <source>
        <dbReference type="ARBA" id="ARBA00023136"/>
    </source>
</evidence>
<keyword evidence="3" id="KW-1003">Cell membrane</keyword>
<dbReference type="Pfam" id="PF13520">
    <property type="entry name" value="AA_permease_2"/>
    <property type="match status" value="1"/>
</dbReference>
<feature type="transmembrane region" description="Helical" evidence="7">
    <location>
        <begin position="470"/>
        <end position="489"/>
    </location>
</feature>
<feature type="transmembrane region" description="Helical" evidence="7">
    <location>
        <begin position="367"/>
        <end position="387"/>
    </location>
</feature>
<evidence type="ECO:0000256" key="4">
    <source>
        <dbReference type="ARBA" id="ARBA00022692"/>
    </source>
</evidence>
<comment type="subcellular location">
    <subcellularLocation>
        <location evidence="1">Cell membrane</location>
        <topology evidence="1">Multi-pass membrane protein</topology>
    </subcellularLocation>
</comment>
<evidence type="ECO:0000256" key="2">
    <source>
        <dbReference type="ARBA" id="ARBA00022448"/>
    </source>
</evidence>
<dbReference type="Proteomes" id="UP001144204">
    <property type="component" value="Unassembled WGS sequence"/>
</dbReference>
<protein>
    <submittedName>
        <fullName evidence="8">Glutamate/gamma-aminobutyrate family transporter YjeM</fullName>
    </submittedName>
</protein>
<feature type="transmembrane region" description="Helical" evidence="7">
    <location>
        <begin position="134"/>
        <end position="151"/>
    </location>
</feature>
<evidence type="ECO:0000256" key="1">
    <source>
        <dbReference type="ARBA" id="ARBA00004651"/>
    </source>
</evidence>
<dbReference type="InterPro" id="IPR050367">
    <property type="entry name" value="APC_superfamily"/>
</dbReference>
<dbReference type="Gene3D" id="1.20.1740.10">
    <property type="entry name" value="Amino acid/polyamine transporter I"/>
    <property type="match status" value="1"/>
</dbReference>
<feature type="transmembrane region" description="Helical" evidence="7">
    <location>
        <begin position="163"/>
        <end position="185"/>
    </location>
</feature>
<keyword evidence="2" id="KW-0813">Transport</keyword>
<name>A0A9W6ES12_9LACO</name>
<dbReference type="AlphaFoldDB" id="A0A9W6ES12"/>
<evidence type="ECO:0000313" key="9">
    <source>
        <dbReference type="Proteomes" id="UP001144204"/>
    </source>
</evidence>
<reference evidence="8" key="2">
    <citation type="journal article" date="2023" name="PLoS ONE">
        <title>Philodulcilactobacillus myokoensis gen. nov., sp. nov., a fructophilic, acidophilic, and agar-phobic lactic acid bacterium isolated from fermented vegetable extracts.</title>
        <authorList>
            <person name="Kouya T."/>
            <person name="Ishiyama Y."/>
            <person name="Ohashi S."/>
            <person name="Kumakubo R."/>
            <person name="Yamazaki T."/>
            <person name="Otaki T."/>
        </authorList>
    </citation>
    <scope>NUCLEOTIDE SEQUENCE</scope>
    <source>
        <strain evidence="8">WR16-4</strain>
    </source>
</reference>
<keyword evidence="6 7" id="KW-0472">Membrane</keyword>
<feature type="transmembrane region" description="Helical" evidence="7">
    <location>
        <begin position="205"/>
        <end position="226"/>
    </location>
</feature>
<proteinExistence type="predicted"/>
<dbReference type="NCBIfam" id="NF011775">
    <property type="entry name" value="PRK15238.1"/>
    <property type="match status" value="1"/>
</dbReference>
<feature type="transmembrane region" description="Helical" evidence="7">
    <location>
        <begin position="439"/>
        <end position="458"/>
    </location>
</feature>
<dbReference type="GO" id="GO:0022857">
    <property type="term" value="F:transmembrane transporter activity"/>
    <property type="evidence" value="ECO:0007669"/>
    <property type="project" value="InterPro"/>
</dbReference>
<dbReference type="RefSeq" id="WP_286135575.1">
    <property type="nucleotide sequence ID" value="NZ_BRPL01000002.1"/>
</dbReference>
<feature type="transmembrane region" description="Helical" evidence="7">
    <location>
        <begin position="247"/>
        <end position="273"/>
    </location>
</feature>
<dbReference type="PIRSF" id="PIRSF006060">
    <property type="entry name" value="AA_transporter"/>
    <property type="match status" value="1"/>
</dbReference>
<keyword evidence="9" id="KW-1185">Reference proteome</keyword>
<gene>
    <name evidence="8" type="ORF">WR164_00960</name>
</gene>
<evidence type="ECO:0000313" key="8">
    <source>
        <dbReference type="EMBL" id="GLB46117.1"/>
    </source>
</evidence>
<dbReference type="PANTHER" id="PTHR42770:SF15">
    <property type="entry name" value="GLUTAMATE_GAMMA-AMINOBUTYRATE ANTIPORTER-RELATED"/>
    <property type="match status" value="1"/>
</dbReference>
<keyword evidence="4 7" id="KW-0812">Transmembrane</keyword>
<feature type="transmembrane region" description="Helical" evidence="7">
    <location>
        <begin position="393"/>
        <end position="419"/>
    </location>
</feature>
<keyword evidence="5 7" id="KW-1133">Transmembrane helix</keyword>
<comment type="caution">
    <text evidence="8">The sequence shown here is derived from an EMBL/GenBank/DDBJ whole genome shotgun (WGS) entry which is preliminary data.</text>
</comment>
<dbReference type="InterPro" id="IPR002293">
    <property type="entry name" value="AA/rel_permease1"/>
</dbReference>
<evidence type="ECO:0000256" key="3">
    <source>
        <dbReference type="ARBA" id="ARBA00022475"/>
    </source>
</evidence>
<evidence type="ECO:0000256" key="7">
    <source>
        <dbReference type="SAM" id="Phobius"/>
    </source>
</evidence>
<dbReference type="PANTHER" id="PTHR42770">
    <property type="entry name" value="AMINO ACID TRANSPORTER-RELATED"/>
    <property type="match status" value="1"/>
</dbReference>
<sequence>MNNQKDANISTLKLVLVIIATEFGFSNIVTGYNQMGYASIIWYVLCAIIYLFPLAMIFAEYSGAIEQDHGGFYTWLINSLGEKWAFIGTFCWVGLWVINLLQNVSGLGVNLSGAIFGKDISETWHLGSLDSNEVAALMGIVFIIAATYFATKGVKQIAMTATIAGVVSLSVIAIFILASVIIFFINGHLAQPIHGMNTFIKSPNPAFQSPVAIMSFIIYAMFAFGGMESSSGFIDKMKNPQRDFPKAMIWVAIVMTTLYIVGIFVCGLATNWLKVMGNPNVNLYNNGFYLMGNLGVGLAHAFGWSTATGEIISGTLVRVLSIGSLLPLIGLVVVLIYSPVKGLIAGSSKDLWPKKIAKFNKHDMPAGAMWVECGVIVVALIFISLTGNSGQQFYQIITDMGNIGSVFPYYFVVIGFIFFKKRTDLKRGVVFFHSMGTTYLATIVLLIAMTFAVLMNLISPLMSHQYSTAFWTFAGPVLFVLVSILMYYVGIHHRAKRMIIDNEDYEQNN</sequence>
<feature type="transmembrane region" description="Helical" evidence="7">
    <location>
        <begin position="84"/>
        <end position="102"/>
    </location>
</feature>
<feature type="transmembrane region" description="Helical" evidence="7">
    <location>
        <begin position="12"/>
        <end position="34"/>
    </location>
</feature>
<dbReference type="EMBL" id="BRPL01000002">
    <property type="protein sequence ID" value="GLB46117.1"/>
    <property type="molecule type" value="Genomic_DNA"/>
</dbReference>
<feature type="transmembrane region" description="Helical" evidence="7">
    <location>
        <begin position="325"/>
        <end position="346"/>
    </location>
</feature>
<accession>A0A9W6ES12</accession>